<dbReference type="AlphaFoldDB" id="A0ABD0BSU6"/>
<dbReference type="EMBL" id="BQFY01000010">
    <property type="protein sequence ID" value="GJJ83089.1"/>
    <property type="molecule type" value="Genomic_DNA"/>
</dbReference>
<reference evidence="1" key="1">
    <citation type="submission" date="2021-11" db="EMBL/GenBank/DDBJ databases">
        <title>WGS analysis for carbapenemase-producing Enterobacterales outbreak in a University Hospital, Japan.</title>
        <authorList>
            <person name="Tukada M."/>
            <person name="Miyazaki T."/>
            <person name="Aoki K."/>
            <person name="Yoshizawa S."/>
            <person name="Ishii Y."/>
            <person name="Tateda K."/>
        </authorList>
    </citation>
    <scope>NUCLEOTIDE SEQUENCE</scope>
    <source>
        <strain evidence="1">TUM16652</strain>
    </source>
</reference>
<proteinExistence type="predicted"/>
<sequence length="57" mass="6659">MGDTAIKAQPQVRVNSAKCKIASMLTLIYVIKNNAFIYRIDNYRKNIQKKRKKGLFR</sequence>
<comment type="caution">
    <text evidence="1">The sequence shown here is derived from an EMBL/GenBank/DDBJ whole genome shotgun (WGS) entry which is preliminary data.</text>
</comment>
<dbReference type="Proteomes" id="UP001050241">
    <property type="component" value="Unassembled WGS sequence"/>
</dbReference>
<protein>
    <submittedName>
        <fullName evidence="1">Uncharacterized protein</fullName>
    </submittedName>
</protein>
<organism evidence="1 2">
    <name type="scientific">Enterobacter cloacae</name>
    <dbReference type="NCBI Taxonomy" id="550"/>
    <lineage>
        <taxon>Bacteria</taxon>
        <taxon>Pseudomonadati</taxon>
        <taxon>Pseudomonadota</taxon>
        <taxon>Gammaproteobacteria</taxon>
        <taxon>Enterobacterales</taxon>
        <taxon>Enterobacteriaceae</taxon>
        <taxon>Enterobacter</taxon>
        <taxon>Enterobacter cloacae complex</taxon>
    </lineage>
</organism>
<evidence type="ECO:0000313" key="1">
    <source>
        <dbReference type="EMBL" id="GJJ83089.1"/>
    </source>
</evidence>
<accession>A0ABD0BSU6</accession>
<gene>
    <name evidence="1" type="ORF">TUM16652_17880</name>
</gene>
<evidence type="ECO:0000313" key="2">
    <source>
        <dbReference type="Proteomes" id="UP001050241"/>
    </source>
</evidence>
<name>A0ABD0BSU6_ENTCL</name>